<keyword evidence="9" id="KW-1185">Reference proteome</keyword>
<dbReference type="InterPro" id="IPR007264">
    <property type="entry name" value="H/ACA_rnp_Nop10"/>
</dbReference>
<feature type="transmembrane region" description="Helical" evidence="7">
    <location>
        <begin position="76"/>
        <end position="94"/>
    </location>
</feature>
<accession>A0ABR1BKD1</accession>
<evidence type="ECO:0000313" key="8">
    <source>
        <dbReference type="EMBL" id="KAK6725753.1"/>
    </source>
</evidence>
<evidence type="ECO:0000256" key="4">
    <source>
        <dbReference type="ARBA" id="ARBA00023274"/>
    </source>
</evidence>
<organism evidence="8 9">
    <name type="scientific">Necator americanus</name>
    <name type="common">Human hookworm</name>
    <dbReference type="NCBI Taxonomy" id="51031"/>
    <lineage>
        <taxon>Eukaryota</taxon>
        <taxon>Metazoa</taxon>
        <taxon>Ecdysozoa</taxon>
        <taxon>Nematoda</taxon>
        <taxon>Chromadorea</taxon>
        <taxon>Rhabditida</taxon>
        <taxon>Rhabditina</taxon>
        <taxon>Rhabditomorpha</taxon>
        <taxon>Strongyloidea</taxon>
        <taxon>Ancylostomatidae</taxon>
        <taxon>Bunostominae</taxon>
        <taxon>Necator</taxon>
    </lineage>
</organism>
<evidence type="ECO:0000256" key="3">
    <source>
        <dbReference type="ARBA" id="ARBA00022552"/>
    </source>
</evidence>
<dbReference type="PANTHER" id="PTHR13305:SF0">
    <property type="entry name" value="H_ACA RIBONUCLEOPROTEIN COMPLEX SUBUNIT 3"/>
    <property type="match status" value="1"/>
</dbReference>
<evidence type="ECO:0000313" key="9">
    <source>
        <dbReference type="Proteomes" id="UP001303046"/>
    </source>
</evidence>
<keyword evidence="4" id="KW-0687">Ribonucleoprotein</keyword>
<name>A0ABR1BKD1_NECAM</name>
<gene>
    <name evidence="8" type="primary">Necator_chrI.g332</name>
    <name evidence="8" type="ORF">RB195_004211</name>
</gene>
<evidence type="ECO:0000256" key="2">
    <source>
        <dbReference type="ARBA" id="ARBA00022517"/>
    </source>
</evidence>
<keyword evidence="7" id="KW-0812">Transmembrane</keyword>
<keyword evidence="2" id="KW-0690">Ribosome biogenesis</keyword>
<dbReference type="EMBL" id="JAVFWL010000001">
    <property type="protein sequence ID" value="KAK6725753.1"/>
    <property type="molecule type" value="Genomic_DNA"/>
</dbReference>
<dbReference type="Gene3D" id="4.10.80.300">
    <property type="match status" value="1"/>
</dbReference>
<dbReference type="Proteomes" id="UP001303046">
    <property type="component" value="Unassembled WGS sequence"/>
</dbReference>
<keyword evidence="3" id="KW-0698">rRNA processing</keyword>
<feature type="region of interest" description="Disordered" evidence="6">
    <location>
        <begin position="121"/>
        <end position="145"/>
    </location>
</feature>
<evidence type="ECO:0000256" key="1">
    <source>
        <dbReference type="ARBA" id="ARBA00009462"/>
    </source>
</evidence>
<sequence>MFLRYHLDENGRRVYTLKKTAPDGKETLSAHPARFSPEDKYSKYRAVKLSFYLFCLKEFHTPRTTLTYQQWTKRRLIISFAVFFIGWKTFGVLLNDMLFWTVDEETGEGHMLTPAEGRLRRQQLERERDREKSRSKVLPKFDFDD</sequence>
<reference evidence="8 9" key="1">
    <citation type="submission" date="2023-08" db="EMBL/GenBank/DDBJ databases">
        <title>A Necator americanus chromosomal reference genome.</title>
        <authorList>
            <person name="Ilik V."/>
            <person name="Petrzelkova K.J."/>
            <person name="Pardy F."/>
            <person name="Fuh T."/>
            <person name="Niatou-Singa F.S."/>
            <person name="Gouil Q."/>
            <person name="Baker L."/>
            <person name="Ritchie M.E."/>
            <person name="Jex A.R."/>
            <person name="Gazzola D."/>
            <person name="Li H."/>
            <person name="Toshio Fujiwara R."/>
            <person name="Zhan B."/>
            <person name="Aroian R.V."/>
            <person name="Pafco B."/>
            <person name="Schwarz E.M."/>
        </authorList>
    </citation>
    <scope>NUCLEOTIDE SEQUENCE [LARGE SCALE GENOMIC DNA]</scope>
    <source>
        <strain evidence="8 9">Aroian</strain>
        <tissue evidence="8">Whole animal</tissue>
    </source>
</reference>
<evidence type="ECO:0000256" key="6">
    <source>
        <dbReference type="SAM" id="MobiDB-lite"/>
    </source>
</evidence>
<dbReference type="PANTHER" id="PTHR13305">
    <property type="entry name" value="RIBOSOME BIOGENESIS PROTEIN NOP10"/>
    <property type="match status" value="1"/>
</dbReference>
<dbReference type="Pfam" id="PF04135">
    <property type="entry name" value="Nop10p"/>
    <property type="match status" value="1"/>
</dbReference>
<dbReference type="InterPro" id="IPR036756">
    <property type="entry name" value="H/ACA_rnp_Nop10_sf"/>
</dbReference>
<evidence type="ECO:0000256" key="5">
    <source>
        <dbReference type="ARBA" id="ARBA00030185"/>
    </source>
</evidence>
<keyword evidence="7" id="KW-0472">Membrane</keyword>
<keyword evidence="7" id="KW-1133">Transmembrane helix</keyword>
<protein>
    <recommendedName>
        <fullName evidence="5">Nucleolar protein 10</fullName>
    </recommendedName>
</protein>
<comment type="caution">
    <text evidence="8">The sequence shown here is derived from an EMBL/GenBank/DDBJ whole genome shotgun (WGS) entry which is preliminary data.</text>
</comment>
<comment type="similarity">
    <text evidence="1">Belongs to the NOP10 family.</text>
</comment>
<dbReference type="SUPFAM" id="SSF144210">
    <property type="entry name" value="Nop10-like SnoRNP"/>
    <property type="match status" value="1"/>
</dbReference>
<evidence type="ECO:0000256" key="7">
    <source>
        <dbReference type="SAM" id="Phobius"/>
    </source>
</evidence>
<proteinExistence type="inferred from homology"/>